<dbReference type="UniPathway" id="UPA00143"/>
<accession>A0A6G1HAU0</accession>
<dbReference type="PROSITE" id="PS50181">
    <property type="entry name" value="FBOX"/>
    <property type="match status" value="1"/>
</dbReference>
<dbReference type="PANTHER" id="PTHR10706">
    <property type="entry name" value="F-BOX FAMILY PROTEIN"/>
    <property type="match status" value="1"/>
</dbReference>
<dbReference type="PANTHER" id="PTHR10706:SF130">
    <property type="entry name" value="F-BOX ONLY PROTEIN 31"/>
    <property type="match status" value="1"/>
</dbReference>
<sequence>MAEDSFYQALPPEQPNPATGSTERTPQTAPLLSLPSELLTQILGFLKPRELASAACTCNALTAHANQDVLWQVHVQQNFPYKKILSPHPYQTYRDLYVAHDPFWFISRHGLWIADNNPTGKLLIARFSQRRNCIEAYTLVAERQHSVAEFWEWRPDVIIHSFQPKVALDLNQPVLRLSPSIINQARSETFSGSFLPYEIPMDLDFSEYNTANRASPHGARLFNNFITTRPYPESLAYSSAQIWPPLHLPAPGRARNKSSDSFRSSGHHPMHFDEMSEYNFRIRRWMEFAPRTEAGMMGASFLIGEDVTTFGTLPRCNYTSTKKKPFQGIWAGDYSGHGSEFICIIQRDSSDPLLPQHPLPQGVLEALEFGSWASGYHTTWDGEPASNDVEAEASFTPSGASSTTTTSPFLTPPASPGEDDEDSDEDIYTGRLDAVKLTGDPNVPRGEYTFIAPDIGSGGLIRVASEARFAGARVVRAVGHVAARGFRDDAFTASQLIIVGRDTLAMYWEEFGHISYYHRVDIEQFWGKE</sequence>
<evidence type="ECO:0000259" key="4">
    <source>
        <dbReference type="PROSITE" id="PS50181"/>
    </source>
</evidence>
<dbReference type="InterPro" id="IPR036047">
    <property type="entry name" value="F-box-like_dom_sf"/>
</dbReference>
<name>A0A6G1HAU0_9PEZI</name>
<evidence type="ECO:0000256" key="2">
    <source>
        <dbReference type="ARBA" id="ARBA00022786"/>
    </source>
</evidence>
<evidence type="ECO:0000313" key="5">
    <source>
        <dbReference type="EMBL" id="KAF1990343.1"/>
    </source>
</evidence>
<feature type="compositionally biased region" description="Low complexity" evidence="3">
    <location>
        <begin position="393"/>
        <end position="409"/>
    </location>
</feature>
<dbReference type="OrthoDB" id="722566at2759"/>
<feature type="region of interest" description="Disordered" evidence="3">
    <location>
        <begin position="1"/>
        <end position="27"/>
    </location>
</feature>
<feature type="region of interest" description="Disordered" evidence="3">
    <location>
        <begin position="390"/>
        <end position="425"/>
    </location>
</feature>
<evidence type="ECO:0000256" key="3">
    <source>
        <dbReference type="SAM" id="MobiDB-lite"/>
    </source>
</evidence>
<dbReference type="SUPFAM" id="SSF81383">
    <property type="entry name" value="F-box domain"/>
    <property type="match status" value="1"/>
</dbReference>
<dbReference type="Pfam" id="PF12014">
    <property type="entry name" value="Cyclin_D1_bind"/>
    <property type="match status" value="1"/>
</dbReference>
<evidence type="ECO:0000313" key="6">
    <source>
        <dbReference type="Proteomes" id="UP000800041"/>
    </source>
</evidence>
<keyword evidence="6" id="KW-1185">Reference proteome</keyword>
<comment type="pathway">
    <text evidence="1">Protein modification; protein ubiquitination.</text>
</comment>
<feature type="compositionally biased region" description="Polar residues" evidence="3">
    <location>
        <begin position="16"/>
        <end position="27"/>
    </location>
</feature>
<organism evidence="5 6">
    <name type="scientific">Aulographum hederae CBS 113979</name>
    <dbReference type="NCBI Taxonomy" id="1176131"/>
    <lineage>
        <taxon>Eukaryota</taxon>
        <taxon>Fungi</taxon>
        <taxon>Dikarya</taxon>
        <taxon>Ascomycota</taxon>
        <taxon>Pezizomycotina</taxon>
        <taxon>Dothideomycetes</taxon>
        <taxon>Pleosporomycetidae</taxon>
        <taxon>Aulographales</taxon>
        <taxon>Aulographaceae</taxon>
    </lineage>
</organism>
<dbReference type="EMBL" id="ML977142">
    <property type="protein sequence ID" value="KAF1990343.1"/>
    <property type="molecule type" value="Genomic_DNA"/>
</dbReference>
<dbReference type="Gene3D" id="1.20.1280.50">
    <property type="match status" value="1"/>
</dbReference>
<feature type="domain" description="F-box" evidence="4">
    <location>
        <begin position="28"/>
        <end position="74"/>
    </location>
</feature>
<dbReference type="GO" id="GO:0016567">
    <property type="term" value="P:protein ubiquitination"/>
    <property type="evidence" value="ECO:0007669"/>
    <property type="project" value="UniProtKB-UniPathway"/>
</dbReference>
<dbReference type="AlphaFoldDB" id="A0A6G1HAU0"/>
<dbReference type="Proteomes" id="UP000800041">
    <property type="component" value="Unassembled WGS sequence"/>
</dbReference>
<keyword evidence="2" id="KW-0833">Ubl conjugation pathway</keyword>
<dbReference type="Pfam" id="PF12937">
    <property type="entry name" value="F-box-like"/>
    <property type="match status" value="1"/>
</dbReference>
<dbReference type="InterPro" id="IPR045048">
    <property type="entry name" value="FBXO31/39"/>
</dbReference>
<proteinExistence type="predicted"/>
<reference evidence="5" key="1">
    <citation type="journal article" date="2020" name="Stud. Mycol.">
        <title>101 Dothideomycetes genomes: a test case for predicting lifestyles and emergence of pathogens.</title>
        <authorList>
            <person name="Haridas S."/>
            <person name="Albert R."/>
            <person name="Binder M."/>
            <person name="Bloem J."/>
            <person name="Labutti K."/>
            <person name="Salamov A."/>
            <person name="Andreopoulos B."/>
            <person name="Baker S."/>
            <person name="Barry K."/>
            <person name="Bills G."/>
            <person name="Bluhm B."/>
            <person name="Cannon C."/>
            <person name="Castanera R."/>
            <person name="Culley D."/>
            <person name="Daum C."/>
            <person name="Ezra D."/>
            <person name="Gonzalez J."/>
            <person name="Henrissat B."/>
            <person name="Kuo A."/>
            <person name="Liang C."/>
            <person name="Lipzen A."/>
            <person name="Lutzoni F."/>
            <person name="Magnuson J."/>
            <person name="Mondo S."/>
            <person name="Nolan M."/>
            <person name="Ohm R."/>
            <person name="Pangilinan J."/>
            <person name="Park H.-J."/>
            <person name="Ramirez L."/>
            <person name="Alfaro M."/>
            <person name="Sun H."/>
            <person name="Tritt A."/>
            <person name="Yoshinaga Y."/>
            <person name="Zwiers L.-H."/>
            <person name="Turgeon B."/>
            <person name="Goodwin S."/>
            <person name="Spatafora J."/>
            <person name="Crous P."/>
            <person name="Grigoriev I."/>
        </authorList>
    </citation>
    <scope>NUCLEOTIDE SEQUENCE</scope>
    <source>
        <strain evidence="5">CBS 113979</strain>
    </source>
</reference>
<gene>
    <name evidence="5" type="ORF">K402DRAFT_370265</name>
</gene>
<dbReference type="InterPro" id="IPR001810">
    <property type="entry name" value="F-box_dom"/>
</dbReference>
<protein>
    <recommendedName>
        <fullName evidence="4">F-box domain-containing protein</fullName>
    </recommendedName>
</protein>
<evidence type="ECO:0000256" key="1">
    <source>
        <dbReference type="ARBA" id="ARBA00004906"/>
    </source>
</evidence>